<evidence type="ECO:0000256" key="1">
    <source>
        <dbReference type="ARBA" id="ARBA00023239"/>
    </source>
</evidence>
<name>A0ABS6ASL0_9NOCA</name>
<proteinExistence type="predicted"/>
<keyword evidence="1" id="KW-0456">Lyase</keyword>
<keyword evidence="4" id="KW-1185">Reference proteome</keyword>
<dbReference type="PANTHER" id="PTHR21240">
    <property type="entry name" value="2-AMINO-3-CARBOXYLMUCONATE-6-SEMIALDEHYDE DECARBOXYLASE"/>
    <property type="match status" value="1"/>
</dbReference>
<sequence length="324" mass="35673">MRIDVHAHYWTDDYLDLLVEFGRTDTDAQRGQGAGGGSEMDARLRLMDRAGVDMQILSAAPLLPHFTERDKAVSTARFVNDQYAAMVADHPDRFRAFAALPMPHIEESITEMGRALDELGMIGVVLNTTILNRALVEEQFAPIFDELDRRGTVLYLHPAGNSACTPLIADHHMTWMVGAPVEDTISVIQLITNGIPTRYPNIKIINSHLGGALPMLLQRIDNQYRWEAPQTPELPSVTARRMWYDTVGHGHVPALRAAIESLGADRLLLGTDFPYEAGDIFLRAIDYINDPSIDPAATKLILDGNAPTLLGIDNRGATGRSGAQ</sequence>
<reference evidence="3 4" key="1">
    <citation type="submission" date="2021-06" db="EMBL/GenBank/DDBJ databases">
        <title>Actinomycetes sequencing.</title>
        <authorList>
            <person name="Shan Q."/>
        </authorList>
    </citation>
    <scope>NUCLEOTIDE SEQUENCE [LARGE SCALE GENOMIC DNA]</scope>
    <source>
        <strain evidence="3 4">NEAU-G5</strain>
    </source>
</reference>
<comment type="caution">
    <text evidence="3">The sequence shown here is derived from an EMBL/GenBank/DDBJ whole genome shotgun (WGS) entry which is preliminary data.</text>
</comment>
<dbReference type="SUPFAM" id="SSF51556">
    <property type="entry name" value="Metallo-dependent hydrolases"/>
    <property type="match status" value="1"/>
</dbReference>
<dbReference type="Pfam" id="PF04909">
    <property type="entry name" value="Amidohydro_2"/>
    <property type="match status" value="1"/>
</dbReference>
<organism evidence="3 4">
    <name type="scientific">Nocardia albiluteola</name>
    <dbReference type="NCBI Taxonomy" id="2842303"/>
    <lineage>
        <taxon>Bacteria</taxon>
        <taxon>Bacillati</taxon>
        <taxon>Actinomycetota</taxon>
        <taxon>Actinomycetes</taxon>
        <taxon>Mycobacteriales</taxon>
        <taxon>Nocardiaceae</taxon>
        <taxon>Nocardia</taxon>
    </lineage>
</organism>
<accession>A0ABS6ASL0</accession>
<dbReference type="Proteomes" id="UP000733379">
    <property type="component" value="Unassembled WGS sequence"/>
</dbReference>
<feature type="domain" description="Amidohydrolase-related" evidence="2">
    <location>
        <begin position="3"/>
        <end position="312"/>
    </location>
</feature>
<protein>
    <submittedName>
        <fullName evidence="3">Amidohydrolase</fullName>
    </submittedName>
</protein>
<dbReference type="Gene3D" id="3.20.20.140">
    <property type="entry name" value="Metal-dependent hydrolases"/>
    <property type="match status" value="1"/>
</dbReference>
<evidence type="ECO:0000313" key="4">
    <source>
        <dbReference type="Proteomes" id="UP000733379"/>
    </source>
</evidence>
<dbReference type="InterPro" id="IPR006680">
    <property type="entry name" value="Amidohydro-rel"/>
</dbReference>
<dbReference type="EMBL" id="JAHKNI010000001">
    <property type="protein sequence ID" value="MBU3061023.1"/>
    <property type="molecule type" value="Genomic_DNA"/>
</dbReference>
<gene>
    <name evidence="3" type="ORF">KO481_05725</name>
</gene>
<dbReference type="PANTHER" id="PTHR21240:SF28">
    <property type="entry name" value="ISO-OROTATE DECARBOXYLASE (EUROFUNG)"/>
    <property type="match status" value="1"/>
</dbReference>
<evidence type="ECO:0000313" key="3">
    <source>
        <dbReference type="EMBL" id="MBU3061023.1"/>
    </source>
</evidence>
<dbReference type="InterPro" id="IPR032466">
    <property type="entry name" value="Metal_Hydrolase"/>
</dbReference>
<evidence type="ECO:0000259" key="2">
    <source>
        <dbReference type="Pfam" id="PF04909"/>
    </source>
</evidence>
<dbReference type="InterPro" id="IPR032465">
    <property type="entry name" value="ACMSD"/>
</dbReference>
<dbReference type="RefSeq" id="WP_215915787.1">
    <property type="nucleotide sequence ID" value="NZ_JAHKNI010000001.1"/>
</dbReference>